<dbReference type="AlphaFoldDB" id="I5AZH6"/>
<evidence type="ECO:0000313" key="3">
    <source>
        <dbReference type="EMBL" id="EIM62639.1"/>
    </source>
</evidence>
<evidence type="ECO:0000313" key="4">
    <source>
        <dbReference type="Proteomes" id="UP000005778"/>
    </source>
</evidence>
<proteinExistence type="predicted"/>
<reference evidence="3 4" key="2">
    <citation type="submission" date="2012-02" db="EMBL/GenBank/DDBJ databases">
        <title>Improved High-Quality Draft sequence of Desulfobacter postgatei 2ac9.</title>
        <authorList>
            <consortium name="US DOE Joint Genome Institute"/>
            <person name="Lucas S."/>
            <person name="Han J."/>
            <person name="Lapidus A."/>
            <person name="Cheng J.-F."/>
            <person name="Goodwin L."/>
            <person name="Pitluck S."/>
            <person name="Peters L."/>
            <person name="Ovchinnikova G."/>
            <person name="Held B."/>
            <person name="Detter J.C."/>
            <person name="Han C."/>
            <person name="Tapia R."/>
            <person name="Land M."/>
            <person name="Hauser L."/>
            <person name="Kyrpides N."/>
            <person name="Ivanova N."/>
            <person name="Pagani I."/>
            <person name="Orellana R."/>
            <person name="Lovley D."/>
            <person name="Woyke T."/>
        </authorList>
    </citation>
    <scope>NUCLEOTIDE SEQUENCE [LARGE SCALE GENOMIC DNA]</scope>
    <source>
        <strain evidence="3 4">2ac9</strain>
    </source>
</reference>
<accession>I5AZH6</accession>
<sequence length="98" mass="11246">MNEKKSKANLPPPPQMSPYVFTLLLLGFGLWCFWDGWLSTDPDMAEYALFNQVLSAVLVPWAVWDFFNVKKKYKNNNNRPADRPGSTATDKSNFNTNK</sequence>
<dbReference type="Proteomes" id="UP000005778">
    <property type="component" value="Chromosome"/>
</dbReference>
<feature type="transmembrane region" description="Helical" evidence="2">
    <location>
        <begin position="49"/>
        <end position="67"/>
    </location>
</feature>
<dbReference type="RefSeq" id="WP_004071277.1">
    <property type="nucleotide sequence ID" value="NZ_CM001488.1"/>
</dbReference>
<feature type="transmembrane region" description="Helical" evidence="2">
    <location>
        <begin position="20"/>
        <end position="37"/>
    </location>
</feature>
<dbReference type="EMBL" id="CM001488">
    <property type="protein sequence ID" value="EIM62639.1"/>
    <property type="molecule type" value="Genomic_DNA"/>
</dbReference>
<keyword evidence="2" id="KW-0472">Membrane</keyword>
<protein>
    <submittedName>
        <fullName evidence="3">Uncharacterized protein</fullName>
    </submittedName>
</protein>
<dbReference type="HOGENOM" id="CLU_2329209_0_0_7"/>
<feature type="compositionally biased region" description="Polar residues" evidence="1">
    <location>
        <begin position="86"/>
        <end position="98"/>
    </location>
</feature>
<dbReference type="eggNOG" id="ENOG5033KBT">
    <property type="taxonomic scope" value="Bacteria"/>
</dbReference>
<organism evidence="3 4">
    <name type="scientific">Desulfobacter postgatei 2ac9</name>
    <dbReference type="NCBI Taxonomy" id="879212"/>
    <lineage>
        <taxon>Bacteria</taxon>
        <taxon>Pseudomonadati</taxon>
        <taxon>Thermodesulfobacteriota</taxon>
        <taxon>Desulfobacteria</taxon>
        <taxon>Desulfobacterales</taxon>
        <taxon>Desulfobacteraceae</taxon>
        <taxon>Desulfobacter</taxon>
    </lineage>
</organism>
<evidence type="ECO:0000256" key="1">
    <source>
        <dbReference type="SAM" id="MobiDB-lite"/>
    </source>
</evidence>
<name>I5AZH6_9BACT</name>
<dbReference type="STRING" id="879212.DespoDRAFT_00634"/>
<reference evidence="3 4" key="1">
    <citation type="submission" date="2011-09" db="EMBL/GenBank/DDBJ databases">
        <authorList>
            <consortium name="US DOE Joint Genome Institute (JGI-PGF)"/>
            <person name="Lucas S."/>
            <person name="Han J."/>
            <person name="Lapidus A."/>
            <person name="Cheng J.-F."/>
            <person name="Goodwin L."/>
            <person name="Pitluck S."/>
            <person name="Peters L."/>
            <person name="Land M.L."/>
            <person name="Hauser L."/>
            <person name="Orellana R."/>
            <person name="Lovley D."/>
            <person name="Woyke T.J."/>
        </authorList>
    </citation>
    <scope>NUCLEOTIDE SEQUENCE [LARGE SCALE GENOMIC DNA]</scope>
    <source>
        <strain evidence="3 4">2ac9</strain>
    </source>
</reference>
<keyword evidence="2" id="KW-1133">Transmembrane helix</keyword>
<feature type="region of interest" description="Disordered" evidence="1">
    <location>
        <begin position="74"/>
        <end position="98"/>
    </location>
</feature>
<keyword evidence="2" id="KW-0812">Transmembrane</keyword>
<gene>
    <name evidence="3" type="ORF">DespoDRAFT_00634</name>
</gene>
<evidence type="ECO:0000256" key="2">
    <source>
        <dbReference type="SAM" id="Phobius"/>
    </source>
</evidence>
<keyword evidence="4" id="KW-1185">Reference proteome</keyword>